<proteinExistence type="inferred from homology"/>
<sequence length="581" mass="64799">MSTSSDSSITRLGQLLSKLTVASTRTSDQAPTGPVAAVIPPPAPDTPQQHIGEPVCSICGLRFSNWEEQRNHFKTDFHRFNQQRRLKKQSIVTEDEFEDLSDVSSIDASDSDSDVEEDDDDEQQQKRVNQQRSPLIEFLMPDGKALFVYRATLSSTRDFVGLTNDDLLGKLQSLQKQKYWTMFMTGAGHFAGAVFDLATGKPLVHKTLHRYTTRRKQGGAQSANDKSKGNAHSAGAGLRRYNEMALERDIQELMILWKEQIQLSGCIFLRASQSSRKSFFSNTSILAPDDGRIRTYPFNTRRATFKELQRAYKELTMVRIADATQYTTETDTITTPVVVKNVVPQPIAVPVDEGPPLLEPFVVKVIDLTKRGKVDLLSSQLQIQPDIIHTKLADSYGTSLLHIASQASQPDCVELLLSLGSNPTVKNIRNLRPYDVASDKDTRNAFRRVMYRQPEAWDWKDAHVPSALSPEMEEEQRIKDKAKKAAQREKEKASKKANAASASSKEPVVEPAPSSSSSLKKSIVKLSKTEVESIGMSPEARARLDREKRALAAEARMRSQQSKCANCGKSLEGLVSFDKLQ</sequence>
<keyword evidence="4 11" id="KW-0540">Nuclease</keyword>
<evidence type="ECO:0000256" key="8">
    <source>
        <dbReference type="ARBA" id="ARBA00023043"/>
    </source>
</evidence>
<evidence type="ECO:0000256" key="4">
    <source>
        <dbReference type="ARBA" id="ARBA00022722"/>
    </source>
</evidence>
<dbReference type="Proteomes" id="UP000319731">
    <property type="component" value="Unassembled WGS sequence"/>
</dbReference>
<dbReference type="InterPro" id="IPR013087">
    <property type="entry name" value="Znf_C2H2_type"/>
</dbReference>
<name>A0A507C0G8_9FUNG</name>
<dbReference type="PROSITE" id="PS52044">
    <property type="entry name" value="VLRF1"/>
    <property type="match status" value="1"/>
</dbReference>
<organism evidence="14 15">
    <name type="scientific">Synchytrium microbalum</name>
    <dbReference type="NCBI Taxonomy" id="1806994"/>
    <lineage>
        <taxon>Eukaryota</taxon>
        <taxon>Fungi</taxon>
        <taxon>Fungi incertae sedis</taxon>
        <taxon>Chytridiomycota</taxon>
        <taxon>Chytridiomycota incertae sedis</taxon>
        <taxon>Chytridiomycetes</taxon>
        <taxon>Synchytriales</taxon>
        <taxon>Synchytriaceae</taxon>
        <taxon>Synchytrium</taxon>
    </lineage>
</organism>
<dbReference type="GO" id="GO:0005737">
    <property type="term" value="C:cytoplasm"/>
    <property type="evidence" value="ECO:0007669"/>
    <property type="project" value="UniProtKB-SubCell"/>
</dbReference>
<feature type="region of interest" description="Disordered" evidence="12">
    <location>
        <begin position="468"/>
        <end position="547"/>
    </location>
</feature>
<evidence type="ECO:0000313" key="14">
    <source>
        <dbReference type="EMBL" id="TPX35030.1"/>
    </source>
</evidence>
<evidence type="ECO:0000256" key="6">
    <source>
        <dbReference type="ARBA" id="ARBA00022759"/>
    </source>
</evidence>
<comment type="caution">
    <text evidence="14">The sequence shown here is derived from an EMBL/GenBank/DDBJ whole genome shotgun (WGS) entry which is preliminary data.</text>
</comment>
<reference evidence="14 15" key="1">
    <citation type="journal article" date="2019" name="Sci. Rep.">
        <title>Comparative genomics of chytrid fungi reveal insights into the obligate biotrophic and pathogenic lifestyle of Synchytrium endobioticum.</title>
        <authorList>
            <person name="van de Vossenberg B.T.L.H."/>
            <person name="Warris S."/>
            <person name="Nguyen H.D.T."/>
            <person name="van Gent-Pelzer M.P.E."/>
            <person name="Joly D.L."/>
            <person name="van de Geest H.C."/>
            <person name="Bonants P.J.M."/>
            <person name="Smith D.S."/>
            <person name="Levesque C.A."/>
            <person name="van der Lee T.A.J."/>
        </authorList>
    </citation>
    <scope>NUCLEOTIDE SEQUENCE [LARGE SCALE GENOMIC DNA]</scope>
    <source>
        <strain evidence="14 15">JEL517</strain>
    </source>
</reference>
<dbReference type="InterPro" id="IPR002110">
    <property type="entry name" value="Ankyrin_rpt"/>
</dbReference>
<dbReference type="InterPro" id="IPR047139">
    <property type="entry name" value="ANKZ1/VMS1"/>
</dbReference>
<dbReference type="RefSeq" id="XP_031025615.1">
    <property type="nucleotide sequence ID" value="XM_031168349.1"/>
</dbReference>
<keyword evidence="7 11" id="KW-0378">Hydrolase</keyword>
<dbReference type="GO" id="GO:0004519">
    <property type="term" value="F:endonuclease activity"/>
    <property type="evidence" value="ECO:0007669"/>
    <property type="project" value="UniProtKB-KW"/>
</dbReference>
<keyword evidence="8 10" id="KW-0040">ANK repeat</keyword>
<dbReference type="GeneID" id="42003646"/>
<dbReference type="STRING" id="1806994.A0A507C0G8"/>
<dbReference type="Pfam" id="PF18826">
    <property type="entry name" value="bVLRF1"/>
    <property type="match status" value="1"/>
</dbReference>
<protein>
    <recommendedName>
        <fullName evidence="13">VLRF1 domain-containing protein</fullName>
    </recommendedName>
</protein>
<accession>A0A507C0G8</accession>
<dbReference type="Pfam" id="PF00023">
    <property type="entry name" value="Ank"/>
    <property type="match status" value="1"/>
</dbReference>
<feature type="active site" evidence="11">
    <location>
        <position position="221"/>
    </location>
</feature>
<feature type="compositionally biased region" description="Acidic residues" evidence="12">
    <location>
        <begin position="109"/>
        <end position="122"/>
    </location>
</feature>
<feature type="repeat" description="ANK" evidence="10">
    <location>
        <begin position="396"/>
        <end position="428"/>
    </location>
</feature>
<evidence type="ECO:0000256" key="3">
    <source>
        <dbReference type="ARBA" id="ARBA00022490"/>
    </source>
</evidence>
<evidence type="ECO:0000256" key="5">
    <source>
        <dbReference type="ARBA" id="ARBA00022737"/>
    </source>
</evidence>
<dbReference type="SUPFAM" id="SSF48403">
    <property type="entry name" value="Ankyrin repeat"/>
    <property type="match status" value="1"/>
</dbReference>
<gene>
    <name evidence="14" type="ORF">SmJEL517_g02421</name>
</gene>
<dbReference type="InterPro" id="IPR036770">
    <property type="entry name" value="Ankyrin_rpt-contain_sf"/>
</dbReference>
<dbReference type="EMBL" id="QEAO01000010">
    <property type="protein sequence ID" value="TPX35030.1"/>
    <property type="molecule type" value="Genomic_DNA"/>
</dbReference>
<evidence type="ECO:0000259" key="13">
    <source>
        <dbReference type="PROSITE" id="PS52044"/>
    </source>
</evidence>
<dbReference type="PANTHER" id="PTHR16036">
    <property type="entry name" value="ANKYRIN REPEAT AND ZINC FINGER DOMAIN-CONTAINING PROTEIN 1"/>
    <property type="match status" value="1"/>
</dbReference>
<comment type="domain">
    <text evidence="11">The VLRF1 domain mediates binding to the 60S ribosomal subunit.</text>
</comment>
<keyword evidence="9" id="KW-0175">Coiled coil</keyword>
<keyword evidence="15" id="KW-1185">Reference proteome</keyword>
<dbReference type="PROSITE" id="PS50297">
    <property type="entry name" value="ANK_REP_REGION"/>
    <property type="match status" value="1"/>
</dbReference>
<evidence type="ECO:0000256" key="11">
    <source>
        <dbReference type="PROSITE-ProRule" id="PRU01389"/>
    </source>
</evidence>
<evidence type="ECO:0000256" key="7">
    <source>
        <dbReference type="ARBA" id="ARBA00022801"/>
    </source>
</evidence>
<dbReference type="PROSITE" id="PS00028">
    <property type="entry name" value="ZINC_FINGER_C2H2_1"/>
    <property type="match status" value="1"/>
</dbReference>
<evidence type="ECO:0000256" key="1">
    <source>
        <dbReference type="ARBA" id="ARBA00004496"/>
    </source>
</evidence>
<keyword evidence="5" id="KW-0677">Repeat</keyword>
<evidence type="ECO:0000256" key="12">
    <source>
        <dbReference type="SAM" id="MobiDB-lite"/>
    </source>
</evidence>
<dbReference type="Gene3D" id="1.25.40.20">
    <property type="entry name" value="Ankyrin repeat-containing domain"/>
    <property type="match status" value="1"/>
</dbReference>
<dbReference type="PROSITE" id="PS50088">
    <property type="entry name" value="ANK_REPEAT"/>
    <property type="match status" value="1"/>
</dbReference>
<dbReference type="AlphaFoldDB" id="A0A507C0G8"/>
<feature type="region of interest" description="Disordered" evidence="12">
    <location>
        <begin position="23"/>
        <end position="51"/>
    </location>
</feature>
<evidence type="ECO:0000256" key="10">
    <source>
        <dbReference type="PROSITE-ProRule" id="PRU00023"/>
    </source>
</evidence>
<feature type="region of interest" description="Disordered" evidence="12">
    <location>
        <begin position="212"/>
        <end position="235"/>
    </location>
</feature>
<comment type="similarity">
    <text evidence="2 11">Belongs to the ANKZF1/VMS1 family.</text>
</comment>
<dbReference type="GO" id="GO:0036503">
    <property type="term" value="P:ERAD pathway"/>
    <property type="evidence" value="ECO:0007669"/>
    <property type="project" value="TreeGrafter"/>
</dbReference>
<dbReference type="PANTHER" id="PTHR16036:SF2">
    <property type="entry name" value="TRNA ENDONUCLEASE ANKZF1"/>
    <property type="match status" value="1"/>
</dbReference>
<evidence type="ECO:0000313" key="15">
    <source>
        <dbReference type="Proteomes" id="UP000319731"/>
    </source>
</evidence>
<evidence type="ECO:0000256" key="9">
    <source>
        <dbReference type="ARBA" id="ARBA00023054"/>
    </source>
</evidence>
<feature type="domain" description="VLRF1" evidence="13">
    <location>
        <begin position="176"/>
        <end position="318"/>
    </location>
</feature>
<dbReference type="OrthoDB" id="429841at2759"/>
<keyword evidence="3 11" id="KW-0963">Cytoplasm</keyword>
<keyword evidence="6 11" id="KW-0255">Endonuclease</keyword>
<dbReference type="GO" id="GO:0016787">
    <property type="term" value="F:hydrolase activity"/>
    <property type="evidence" value="ECO:0007669"/>
    <property type="project" value="UniProtKB-KW"/>
</dbReference>
<evidence type="ECO:0000256" key="2">
    <source>
        <dbReference type="ARBA" id="ARBA00009262"/>
    </source>
</evidence>
<feature type="compositionally biased region" description="Low complexity" evidence="12">
    <location>
        <begin position="496"/>
        <end position="526"/>
    </location>
</feature>
<feature type="region of interest" description="Disordered" evidence="12">
    <location>
        <begin position="98"/>
        <end position="133"/>
    </location>
</feature>
<dbReference type="InterPro" id="IPR041175">
    <property type="entry name" value="VLRF1/Vms1"/>
</dbReference>
<comment type="subcellular location">
    <subcellularLocation>
        <location evidence="1">Cytoplasm</location>
    </subcellularLocation>
</comment>